<evidence type="ECO:0000313" key="1">
    <source>
        <dbReference type="EMBL" id="KAG5571783.1"/>
    </source>
</evidence>
<reference evidence="1 2" key="1">
    <citation type="submission" date="2020-09" db="EMBL/GenBank/DDBJ databases">
        <title>De no assembly of potato wild relative species, Solanum commersonii.</title>
        <authorList>
            <person name="Cho K."/>
        </authorList>
    </citation>
    <scope>NUCLEOTIDE SEQUENCE [LARGE SCALE GENOMIC DNA]</scope>
    <source>
        <strain evidence="1">LZ3.2</strain>
        <tissue evidence="1">Leaf</tissue>
    </source>
</reference>
<dbReference type="Proteomes" id="UP000824120">
    <property type="component" value="Chromosome 12"/>
</dbReference>
<accession>A0A9J5W8Y7</accession>
<proteinExistence type="predicted"/>
<dbReference type="OrthoDB" id="1032600at2759"/>
<name>A0A9J5W8Y7_SOLCO</name>
<protein>
    <submittedName>
        <fullName evidence="1">Uncharacterized protein</fullName>
    </submittedName>
</protein>
<sequence length="63" mass="7181">MGRKKKSSKMTRSKNYIESLSRCLLIDIVERIASDSFKDLMRVKLRVLNQVANEPKGNVGQIS</sequence>
<gene>
    <name evidence="1" type="ORF">H5410_061549</name>
</gene>
<keyword evidence="2" id="KW-1185">Reference proteome</keyword>
<evidence type="ECO:0000313" key="2">
    <source>
        <dbReference type="Proteomes" id="UP000824120"/>
    </source>
</evidence>
<dbReference type="AlphaFoldDB" id="A0A9J5W8Y7"/>
<dbReference type="EMBL" id="JACXVP010000012">
    <property type="protein sequence ID" value="KAG5571783.1"/>
    <property type="molecule type" value="Genomic_DNA"/>
</dbReference>
<organism evidence="1 2">
    <name type="scientific">Solanum commersonii</name>
    <name type="common">Commerson's wild potato</name>
    <name type="synonym">Commerson's nightshade</name>
    <dbReference type="NCBI Taxonomy" id="4109"/>
    <lineage>
        <taxon>Eukaryota</taxon>
        <taxon>Viridiplantae</taxon>
        <taxon>Streptophyta</taxon>
        <taxon>Embryophyta</taxon>
        <taxon>Tracheophyta</taxon>
        <taxon>Spermatophyta</taxon>
        <taxon>Magnoliopsida</taxon>
        <taxon>eudicotyledons</taxon>
        <taxon>Gunneridae</taxon>
        <taxon>Pentapetalae</taxon>
        <taxon>asterids</taxon>
        <taxon>lamiids</taxon>
        <taxon>Solanales</taxon>
        <taxon>Solanaceae</taxon>
        <taxon>Solanoideae</taxon>
        <taxon>Solaneae</taxon>
        <taxon>Solanum</taxon>
    </lineage>
</organism>
<comment type="caution">
    <text evidence="1">The sequence shown here is derived from an EMBL/GenBank/DDBJ whole genome shotgun (WGS) entry which is preliminary data.</text>
</comment>